<evidence type="ECO:0000256" key="8">
    <source>
        <dbReference type="PIRSR" id="PIRSR602401-1"/>
    </source>
</evidence>
<evidence type="ECO:0000313" key="11">
    <source>
        <dbReference type="Proteomes" id="UP000292702"/>
    </source>
</evidence>
<evidence type="ECO:0008006" key="12">
    <source>
        <dbReference type="Google" id="ProtNLM"/>
    </source>
</evidence>
<feature type="binding site" description="axial binding residue" evidence="8">
    <location>
        <position position="495"/>
    </location>
    <ligand>
        <name>heme</name>
        <dbReference type="ChEBI" id="CHEBI:30413"/>
    </ligand>
    <ligandPart>
        <name>Fe</name>
        <dbReference type="ChEBI" id="CHEBI:18248"/>
    </ligandPart>
</feature>
<comment type="cofactor">
    <cofactor evidence="1 8">
        <name>heme</name>
        <dbReference type="ChEBI" id="CHEBI:30413"/>
    </cofactor>
</comment>
<dbReference type="OrthoDB" id="6692864at2759"/>
<proteinExistence type="inferred from homology"/>
<keyword evidence="4 8" id="KW-0479">Metal-binding</keyword>
<feature type="transmembrane region" description="Helical" evidence="9">
    <location>
        <begin position="63"/>
        <end position="85"/>
    </location>
</feature>
<dbReference type="PRINTS" id="PR00385">
    <property type="entry name" value="P450"/>
</dbReference>
<evidence type="ECO:0000256" key="7">
    <source>
        <dbReference type="ARBA" id="ARBA00023033"/>
    </source>
</evidence>
<dbReference type="SUPFAM" id="SSF48264">
    <property type="entry name" value="Cytochrome P450"/>
    <property type="match status" value="1"/>
</dbReference>
<protein>
    <recommendedName>
        <fullName evidence="12">Cytochrome P450 67</fullName>
    </recommendedName>
</protein>
<dbReference type="InterPro" id="IPR002401">
    <property type="entry name" value="Cyt_P450_E_grp-I"/>
</dbReference>
<dbReference type="AlphaFoldDB" id="A0A4R0R5L8"/>
<dbReference type="PANTHER" id="PTHR24305">
    <property type="entry name" value="CYTOCHROME P450"/>
    <property type="match status" value="1"/>
</dbReference>
<dbReference type="PANTHER" id="PTHR24305:SF187">
    <property type="entry name" value="P450, PUTATIVE (EUROFUNG)-RELATED"/>
    <property type="match status" value="1"/>
</dbReference>
<comment type="caution">
    <text evidence="10">The sequence shown here is derived from an EMBL/GenBank/DDBJ whole genome shotgun (WGS) entry which is preliminary data.</text>
</comment>
<dbReference type="STRING" id="92696.A0A4R0R5L8"/>
<dbReference type="Proteomes" id="UP000292702">
    <property type="component" value="Unassembled WGS sequence"/>
</dbReference>
<keyword evidence="9" id="KW-0812">Transmembrane</keyword>
<evidence type="ECO:0000256" key="6">
    <source>
        <dbReference type="ARBA" id="ARBA00023004"/>
    </source>
</evidence>
<keyword evidence="11" id="KW-1185">Reference proteome</keyword>
<organism evidence="10 11">
    <name type="scientific">Steccherinum ochraceum</name>
    <dbReference type="NCBI Taxonomy" id="92696"/>
    <lineage>
        <taxon>Eukaryota</taxon>
        <taxon>Fungi</taxon>
        <taxon>Dikarya</taxon>
        <taxon>Basidiomycota</taxon>
        <taxon>Agaricomycotina</taxon>
        <taxon>Agaricomycetes</taxon>
        <taxon>Polyporales</taxon>
        <taxon>Steccherinaceae</taxon>
        <taxon>Steccherinum</taxon>
    </lineage>
</organism>
<dbReference type="InterPro" id="IPR036396">
    <property type="entry name" value="Cyt_P450_sf"/>
</dbReference>
<dbReference type="GO" id="GO:0016705">
    <property type="term" value="F:oxidoreductase activity, acting on paired donors, with incorporation or reduction of molecular oxygen"/>
    <property type="evidence" value="ECO:0007669"/>
    <property type="project" value="InterPro"/>
</dbReference>
<dbReference type="EMBL" id="RWJN01000652">
    <property type="protein sequence ID" value="TCD60135.1"/>
    <property type="molecule type" value="Genomic_DNA"/>
</dbReference>
<evidence type="ECO:0000313" key="10">
    <source>
        <dbReference type="EMBL" id="TCD60135.1"/>
    </source>
</evidence>
<dbReference type="GO" id="GO:0005506">
    <property type="term" value="F:iron ion binding"/>
    <property type="evidence" value="ECO:0007669"/>
    <property type="project" value="InterPro"/>
</dbReference>
<name>A0A4R0R5L8_9APHY</name>
<dbReference type="PRINTS" id="PR00463">
    <property type="entry name" value="EP450I"/>
</dbReference>
<evidence type="ECO:0000256" key="4">
    <source>
        <dbReference type="ARBA" id="ARBA00022723"/>
    </source>
</evidence>
<sequence>MSIVGTLTETDPRLLAIAGGVASTFYIHKFPMRGDHALLSEVALGALLYVVDRSVGGASFTKAVGFAISMVAIQFLTVVGATVAYRLSPLHPLYKFPGPILNKITSLKLAALVYSGKRYLVIKEMHRKYGKFVRTGPNTLSINSIKAVAPLYSSSTSFNKSKAYIPGGVQGHGLFFIQDREEHNTRKKLWAPAFTPSALASYKPAIEKRVDQLIEVLPKRAKGPHGTIDFTEMSAHWSYDVMGELAYGRANKIEMMEEGDPKGYVESGQLATIAWESLGEVPSLFDLAWYLPLAKSMSALEKLGENMIVNRAKSNEGNSNDLASHLLGEHDPSAPKLKAEDIKVDSFTVIQAGSDTTAGVLIFVLYFLLRDPESYARLQAELDQAFPEPDAPINLQTLNRLPFLGAVCEESFRLGTPFGGLPRIVPQGGHVLDDVFVPEGTIVGVPPWTTQTSPENVYPEPEAFRPQRWMPGGLGPENKIVKQGILSFSYGPFACIGKSLAQQELRLVTTKLLLNYHLKLSPEFDNEKFVAGIDNMRATIFRYPLLITAERRV</sequence>
<keyword evidence="6 8" id="KW-0408">Iron</keyword>
<evidence type="ECO:0000256" key="9">
    <source>
        <dbReference type="SAM" id="Phobius"/>
    </source>
</evidence>
<dbReference type="Pfam" id="PF00067">
    <property type="entry name" value="p450"/>
    <property type="match status" value="1"/>
</dbReference>
<evidence type="ECO:0000256" key="2">
    <source>
        <dbReference type="ARBA" id="ARBA00005179"/>
    </source>
</evidence>
<reference evidence="10 11" key="1">
    <citation type="submission" date="2018-11" db="EMBL/GenBank/DDBJ databases">
        <title>Genome assembly of Steccherinum ochraceum LE-BIN_3174, the white-rot fungus of the Steccherinaceae family (The Residual Polyporoid clade, Polyporales, Basidiomycota).</title>
        <authorList>
            <person name="Fedorova T.V."/>
            <person name="Glazunova O.A."/>
            <person name="Landesman E.O."/>
            <person name="Moiseenko K.V."/>
            <person name="Psurtseva N.V."/>
            <person name="Savinova O.S."/>
            <person name="Shakhova N.V."/>
            <person name="Tyazhelova T.V."/>
            <person name="Vasina D.V."/>
        </authorList>
    </citation>
    <scope>NUCLEOTIDE SEQUENCE [LARGE SCALE GENOMIC DNA]</scope>
    <source>
        <strain evidence="10 11">LE-BIN_3174</strain>
    </source>
</reference>
<accession>A0A4R0R5L8</accession>
<comment type="pathway">
    <text evidence="2">Secondary metabolite biosynthesis.</text>
</comment>
<evidence type="ECO:0000256" key="3">
    <source>
        <dbReference type="ARBA" id="ARBA00010617"/>
    </source>
</evidence>
<keyword evidence="7" id="KW-0503">Monooxygenase</keyword>
<keyword evidence="9" id="KW-1133">Transmembrane helix</keyword>
<dbReference type="InterPro" id="IPR050121">
    <property type="entry name" value="Cytochrome_P450_monoxygenase"/>
</dbReference>
<dbReference type="GO" id="GO:0004497">
    <property type="term" value="F:monooxygenase activity"/>
    <property type="evidence" value="ECO:0007669"/>
    <property type="project" value="UniProtKB-KW"/>
</dbReference>
<keyword evidence="9" id="KW-0472">Membrane</keyword>
<keyword evidence="5" id="KW-0560">Oxidoreductase</keyword>
<dbReference type="InterPro" id="IPR001128">
    <property type="entry name" value="Cyt_P450"/>
</dbReference>
<gene>
    <name evidence="10" type="ORF">EIP91_010683</name>
</gene>
<comment type="similarity">
    <text evidence="3">Belongs to the cytochrome P450 family.</text>
</comment>
<keyword evidence="8" id="KW-0349">Heme</keyword>
<dbReference type="Gene3D" id="1.10.630.10">
    <property type="entry name" value="Cytochrome P450"/>
    <property type="match status" value="1"/>
</dbReference>
<evidence type="ECO:0000256" key="1">
    <source>
        <dbReference type="ARBA" id="ARBA00001971"/>
    </source>
</evidence>
<dbReference type="GO" id="GO:0020037">
    <property type="term" value="F:heme binding"/>
    <property type="evidence" value="ECO:0007669"/>
    <property type="project" value="InterPro"/>
</dbReference>
<evidence type="ECO:0000256" key="5">
    <source>
        <dbReference type="ARBA" id="ARBA00023002"/>
    </source>
</evidence>